<feature type="compositionally biased region" description="Acidic residues" evidence="1">
    <location>
        <begin position="207"/>
        <end position="220"/>
    </location>
</feature>
<dbReference type="EMBL" id="EF134172">
    <property type="protein sequence ID" value="ABV22286.1"/>
    <property type="molecule type" value="mRNA"/>
</dbReference>
<evidence type="ECO:0000313" key="2">
    <source>
        <dbReference type="EMBL" id="ABV22286.1"/>
    </source>
</evidence>
<accession>A7WPX2</accession>
<reference evidence="2" key="1">
    <citation type="journal article" date="2007" name="Proc. Natl. Acad. Sci. U.S.A.">
        <title>Spliced leader RNA trans-splicing in dinoflagellates.</title>
        <authorList>
            <person name="Zhang H."/>
            <person name="Hou Y."/>
            <person name="Miranda L."/>
            <person name="Campbell D.A."/>
            <person name="Sturm N.R."/>
            <person name="Gaasterland T."/>
            <person name="Lin S."/>
        </authorList>
    </citation>
    <scope>NUCLEOTIDE SEQUENCE</scope>
    <source>
        <strain evidence="2">CCMP1975</strain>
    </source>
</reference>
<feature type="region of interest" description="Disordered" evidence="1">
    <location>
        <begin position="200"/>
        <end position="220"/>
    </location>
</feature>
<name>A7WPX2_KARVE</name>
<evidence type="ECO:0000256" key="1">
    <source>
        <dbReference type="SAM" id="MobiDB-lite"/>
    </source>
</evidence>
<sequence length="220" mass="24810">MMHREHPLEHEPARIRRGYEIAEAAAASLNPRRKVPSWRRELLGMVPLPAYKGRTSSISVQGQDRLLSHAKPPEDGECSPLFLKNTYIQFSEALARAQHEAQRIAPGRFFELARADELTRFLMRGDVSVLTKTEVGDIGEALRHVGIASANVRQNELFPLKKNEQFVPAPLEGALQMTNKLGEFVAAHAYRCRDNEFLPPLKPDYEEPKEEEADDSCAIL</sequence>
<proteinExistence type="evidence at transcript level"/>
<organism evidence="2">
    <name type="scientific">Karlodinium veneficum</name>
    <name type="common">Dinoflagellate</name>
    <name type="synonym">Karlodinium micrum</name>
    <dbReference type="NCBI Taxonomy" id="407301"/>
    <lineage>
        <taxon>Eukaryota</taxon>
        <taxon>Sar</taxon>
        <taxon>Alveolata</taxon>
        <taxon>Dinophyceae</taxon>
        <taxon>Gymnodiniales</taxon>
        <taxon>Kareniaceae</taxon>
        <taxon>Karlodinium</taxon>
    </lineage>
</organism>
<dbReference type="AlphaFoldDB" id="A7WPX2"/>
<protein>
    <submittedName>
        <fullName evidence="2">Uncharacterized protein</fullName>
    </submittedName>
</protein>